<proteinExistence type="predicted"/>
<dbReference type="InterPro" id="IPR050256">
    <property type="entry name" value="Glycosyltransferase_2"/>
</dbReference>
<keyword evidence="4" id="KW-1185">Reference proteome</keyword>
<dbReference type="InterPro" id="IPR029044">
    <property type="entry name" value="Nucleotide-diphossugar_trans"/>
</dbReference>
<gene>
    <name evidence="3" type="ORF">D7X12_33225</name>
</gene>
<comment type="caution">
    <text evidence="3">The sequence shown here is derived from an EMBL/GenBank/DDBJ whole genome shotgun (WGS) entry which is preliminary data.</text>
</comment>
<dbReference type="PANTHER" id="PTHR48090">
    <property type="entry name" value="UNDECAPRENYL-PHOSPHATE 4-DEOXY-4-FORMAMIDO-L-ARABINOSE TRANSFERASE-RELATED"/>
    <property type="match status" value="1"/>
</dbReference>
<keyword evidence="3" id="KW-0808">Transferase</keyword>
<dbReference type="AlphaFoldDB" id="A0A3A8N1P5"/>
<evidence type="ECO:0000259" key="2">
    <source>
        <dbReference type="Pfam" id="PF00535"/>
    </source>
</evidence>
<feature type="non-terminal residue" evidence="3">
    <location>
        <position position="1"/>
    </location>
</feature>
<dbReference type="SUPFAM" id="SSF53448">
    <property type="entry name" value="Nucleotide-diphospho-sugar transferases"/>
    <property type="match status" value="1"/>
</dbReference>
<organism evidence="3 4">
    <name type="scientific">Corallococcus sicarius</name>
    <dbReference type="NCBI Taxonomy" id="2316726"/>
    <lineage>
        <taxon>Bacteria</taxon>
        <taxon>Pseudomonadati</taxon>
        <taxon>Myxococcota</taxon>
        <taxon>Myxococcia</taxon>
        <taxon>Myxococcales</taxon>
        <taxon>Cystobacterineae</taxon>
        <taxon>Myxococcaceae</taxon>
        <taxon>Corallococcus</taxon>
    </lineage>
</organism>
<dbReference type="Proteomes" id="UP000273405">
    <property type="component" value="Unassembled WGS sequence"/>
</dbReference>
<evidence type="ECO:0000313" key="4">
    <source>
        <dbReference type="Proteomes" id="UP000273405"/>
    </source>
</evidence>
<keyword evidence="1" id="KW-1133">Transmembrane helix</keyword>
<dbReference type="CDD" id="cd04179">
    <property type="entry name" value="DPM_DPG-synthase_like"/>
    <property type="match status" value="1"/>
</dbReference>
<reference evidence="4" key="1">
    <citation type="submission" date="2018-09" db="EMBL/GenBank/DDBJ databases">
        <authorList>
            <person name="Livingstone P.G."/>
            <person name="Whitworth D.E."/>
        </authorList>
    </citation>
    <scope>NUCLEOTIDE SEQUENCE [LARGE SCALE GENOMIC DNA]</scope>
    <source>
        <strain evidence="4">CA040B</strain>
    </source>
</reference>
<dbReference type="Pfam" id="PF00535">
    <property type="entry name" value="Glycos_transf_2"/>
    <property type="match status" value="1"/>
</dbReference>
<sequence>PRIAVILPCFNEAPAIAGTLRAFADALPGATLYVYDNASTDDTARVARDAGAVVRGEPRRGKGNALRRAFADVEADIYVVADGDGTYDAGAVEEMIRLLREESLDMVVGTRVHTEQEAYRAGHVAGNWLFNQVVANLFDKGLSDIFSGYRVLSRRFVKSFPGMSEGFEIEAEMSIHALQLRMPVKEVPTRYSKRAAGTHSKLNTWRDGSRILQHILRLQRLLRPRQFFGLIAVAVITAAVLLSIPVFLQYFETGQVLRFPTAILCTGMVLLGALSGLVGLLLESTSQLGLEAKRLSYLAVPALPPPERADTVVLTPGASARPARP</sequence>
<evidence type="ECO:0000313" key="3">
    <source>
        <dbReference type="EMBL" id="RKH36101.1"/>
    </source>
</evidence>
<dbReference type="GO" id="GO:0016740">
    <property type="term" value="F:transferase activity"/>
    <property type="evidence" value="ECO:0007669"/>
    <property type="project" value="UniProtKB-KW"/>
</dbReference>
<keyword evidence="1" id="KW-0472">Membrane</keyword>
<dbReference type="EMBL" id="RAWG01000306">
    <property type="protein sequence ID" value="RKH36101.1"/>
    <property type="molecule type" value="Genomic_DNA"/>
</dbReference>
<keyword evidence="1" id="KW-0812">Transmembrane</keyword>
<dbReference type="PANTHER" id="PTHR48090:SF7">
    <property type="entry name" value="RFBJ PROTEIN"/>
    <property type="match status" value="1"/>
</dbReference>
<dbReference type="RefSeq" id="WP_120629240.1">
    <property type="nucleotide sequence ID" value="NZ_RAWG01000306.1"/>
</dbReference>
<dbReference type="InterPro" id="IPR001173">
    <property type="entry name" value="Glyco_trans_2-like"/>
</dbReference>
<evidence type="ECO:0000256" key="1">
    <source>
        <dbReference type="SAM" id="Phobius"/>
    </source>
</evidence>
<accession>A0A3A8N1P5</accession>
<feature type="transmembrane region" description="Helical" evidence="1">
    <location>
        <begin position="257"/>
        <end position="282"/>
    </location>
</feature>
<feature type="domain" description="Glycosyltransferase 2-like" evidence="2">
    <location>
        <begin position="5"/>
        <end position="157"/>
    </location>
</feature>
<dbReference type="OrthoDB" id="9810303at2"/>
<feature type="transmembrane region" description="Helical" evidence="1">
    <location>
        <begin position="227"/>
        <end position="251"/>
    </location>
</feature>
<protein>
    <submittedName>
        <fullName evidence="3">Glycosyltransferase</fullName>
    </submittedName>
</protein>
<name>A0A3A8N1P5_9BACT</name>
<dbReference type="Gene3D" id="3.90.550.10">
    <property type="entry name" value="Spore Coat Polysaccharide Biosynthesis Protein SpsA, Chain A"/>
    <property type="match status" value="1"/>
</dbReference>